<protein>
    <submittedName>
        <fullName evidence="2">Uncharacterized protein</fullName>
    </submittedName>
</protein>
<name>A0A0W8EX88_9ZZZZ</name>
<reference evidence="2" key="1">
    <citation type="journal article" date="2015" name="Proc. Natl. Acad. Sci. U.S.A.">
        <title>Networks of energetic and metabolic interactions define dynamics in microbial communities.</title>
        <authorList>
            <person name="Embree M."/>
            <person name="Liu J.K."/>
            <person name="Al-Bassam M.M."/>
            <person name="Zengler K."/>
        </authorList>
    </citation>
    <scope>NUCLEOTIDE SEQUENCE</scope>
</reference>
<feature type="region of interest" description="Disordered" evidence="1">
    <location>
        <begin position="34"/>
        <end position="67"/>
    </location>
</feature>
<dbReference type="AlphaFoldDB" id="A0A0W8EX88"/>
<gene>
    <name evidence="2" type="ORF">ASZ90_016402</name>
</gene>
<comment type="caution">
    <text evidence="2">The sequence shown here is derived from an EMBL/GenBank/DDBJ whole genome shotgun (WGS) entry which is preliminary data.</text>
</comment>
<sequence length="67" mass="6807">MQLSFGSITGDKGGEITGVAGSRPAVCVTCPQGMAWETDGHPQESSDLLPRFSGENPPGDRSASGTA</sequence>
<dbReference type="EMBL" id="LNQE01001721">
    <property type="protein sequence ID" value="KUG13190.1"/>
    <property type="molecule type" value="Genomic_DNA"/>
</dbReference>
<accession>A0A0W8EX88</accession>
<evidence type="ECO:0000313" key="2">
    <source>
        <dbReference type="EMBL" id="KUG13190.1"/>
    </source>
</evidence>
<evidence type="ECO:0000256" key="1">
    <source>
        <dbReference type="SAM" id="MobiDB-lite"/>
    </source>
</evidence>
<organism evidence="2">
    <name type="scientific">hydrocarbon metagenome</name>
    <dbReference type="NCBI Taxonomy" id="938273"/>
    <lineage>
        <taxon>unclassified sequences</taxon>
        <taxon>metagenomes</taxon>
        <taxon>ecological metagenomes</taxon>
    </lineage>
</organism>
<proteinExistence type="predicted"/>